<organism evidence="1">
    <name type="scientific">hydrothermal vent metagenome</name>
    <dbReference type="NCBI Taxonomy" id="652676"/>
    <lineage>
        <taxon>unclassified sequences</taxon>
        <taxon>metagenomes</taxon>
        <taxon>ecological metagenomes</taxon>
    </lineage>
</organism>
<proteinExistence type="predicted"/>
<name>A0A3B1E4A8_9ZZZZ</name>
<sequence>MYFYKLFFIFVVLFSSLQADIKYHKGWNLLGGELFLSNATDEEIWVFVNYKWVLRPNKIEKHQGFWFNAKTNGTLKAYSHIFEQKLPSLYSLYSLVVQYVDINKEVQYARDRLADSYIKIKKDLSFEEFVTIDANSQKPLSYIFKGKFMLLSGNADEIVEYDNASGAYFVSSIILDKNILILIRKEISAKYGVVNKKYTYTRE</sequence>
<dbReference type="AlphaFoldDB" id="A0A3B1E4A8"/>
<gene>
    <name evidence="1" type="ORF">MNB_ARC-1_307</name>
</gene>
<evidence type="ECO:0000313" key="1">
    <source>
        <dbReference type="EMBL" id="VAY86389.1"/>
    </source>
</evidence>
<accession>A0A3B1E4A8</accession>
<reference evidence="1" key="1">
    <citation type="submission" date="2018-10" db="EMBL/GenBank/DDBJ databases">
        <authorList>
            <person name="Aoki K."/>
        </authorList>
    </citation>
    <scope>NUCLEOTIDE SEQUENCE</scope>
</reference>
<dbReference type="EMBL" id="UOYO01000010">
    <property type="protein sequence ID" value="VAY86389.1"/>
    <property type="molecule type" value="Genomic_DNA"/>
</dbReference>
<protein>
    <submittedName>
        <fullName evidence="1">Uncharacterized protein</fullName>
    </submittedName>
</protein>